<evidence type="ECO:0000256" key="6">
    <source>
        <dbReference type="PROSITE-ProRule" id="PRU00042"/>
    </source>
</evidence>
<dbReference type="InterPro" id="IPR013087">
    <property type="entry name" value="Znf_C2H2_type"/>
</dbReference>
<feature type="compositionally biased region" description="Basic residues" evidence="7">
    <location>
        <begin position="248"/>
        <end position="257"/>
    </location>
</feature>
<feature type="compositionally biased region" description="Basic and acidic residues" evidence="7">
    <location>
        <begin position="352"/>
        <end position="369"/>
    </location>
</feature>
<keyword evidence="4" id="KW-0539">Nucleus</keyword>
<dbReference type="PROSITE" id="PS50097">
    <property type="entry name" value="BTB"/>
    <property type="match status" value="1"/>
</dbReference>
<feature type="compositionally biased region" description="Low complexity" evidence="7">
    <location>
        <begin position="275"/>
        <end position="284"/>
    </location>
</feature>
<organism evidence="10 11">
    <name type="scientific">Scylla paramamosain</name>
    <name type="common">Mud crab</name>
    <dbReference type="NCBI Taxonomy" id="85552"/>
    <lineage>
        <taxon>Eukaryota</taxon>
        <taxon>Metazoa</taxon>
        <taxon>Ecdysozoa</taxon>
        <taxon>Arthropoda</taxon>
        <taxon>Crustacea</taxon>
        <taxon>Multicrustacea</taxon>
        <taxon>Malacostraca</taxon>
        <taxon>Eumalacostraca</taxon>
        <taxon>Eucarida</taxon>
        <taxon>Decapoda</taxon>
        <taxon>Pleocyemata</taxon>
        <taxon>Brachyura</taxon>
        <taxon>Eubrachyura</taxon>
        <taxon>Portunoidea</taxon>
        <taxon>Portunidae</taxon>
        <taxon>Portuninae</taxon>
        <taxon>Scylla</taxon>
    </lineage>
</organism>
<evidence type="ECO:0000259" key="8">
    <source>
        <dbReference type="PROSITE" id="PS50097"/>
    </source>
</evidence>
<evidence type="ECO:0000313" key="10">
    <source>
        <dbReference type="EMBL" id="KAK8379123.1"/>
    </source>
</evidence>
<dbReference type="InterPro" id="IPR051095">
    <property type="entry name" value="Dros_DevTransReg"/>
</dbReference>
<dbReference type="GO" id="GO:0005634">
    <property type="term" value="C:nucleus"/>
    <property type="evidence" value="ECO:0007669"/>
    <property type="project" value="UniProtKB-ARBA"/>
</dbReference>
<feature type="domain" description="BTB" evidence="8">
    <location>
        <begin position="31"/>
        <end position="96"/>
    </location>
</feature>
<evidence type="ECO:0000256" key="7">
    <source>
        <dbReference type="SAM" id="MobiDB-lite"/>
    </source>
</evidence>
<keyword evidence="1" id="KW-0217">Developmental protein</keyword>
<keyword evidence="6" id="KW-0862">Zinc</keyword>
<comment type="caution">
    <text evidence="10">The sequence shown here is derived from an EMBL/GenBank/DDBJ whole genome shotgun (WGS) entry which is preliminary data.</text>
</comment>
<dbReference type="AlphaFoldDB" id="A0AAW0SUT9"/>
<dbReference type="PANTHER" id="PTHR23110">
    <property type="entry name" value="BTB DOMAIN TRANSCRIPTION FACTOR"/>
    <property type="match status" value="1"/>
</dbReference>
<feature type="domain" description="C2H2-type" evidence="9">
    <location>
        <begin position="507"/>
        <end position="534"/>
    </location>
</feature>
<dbReference type="PROSITE" id="PS50157">
    <property type="entry name" value="ZINC_FINGER_C2H2_2"/>
    <property type="match status" value="1"/>
</dbReference>
<dbReference type="GO" id="GO:0048813">
    <property type="term" value="P:dendrite morphogenesis"/>
    <property type="evidence" value="ECO:0007669"/>
    <property type="project" value="UniProtKB-ARBA"/>
</dbReference>
<dbReference type="GO" id="GO:0007464">
    <property type="term" value="P:R3/R4 cell fate commitment"/>
    <property type="evidence" value="ECO:0007669"/>
    <property type="project" value="UniProtKB-ARBA"/>
</dbReference>
<sequence>MEAQQFCLRWNNHGSTLVAVFDNLLATESLVDVTLFAEGHLLKAHKVVLSACSPYFQRLFSETQDRHPIVVLKDVGHGELRALLEYMYRGEVNVAQDQLEPLIRTAESLKIKGLADGPRGTPGPVAQRCDSDAPAESPLSTSGAVGGLNQGTSASQGPVQGDRGKVKGEACPGEAREPRTPLGESRVGPRSEGYQLPPSSVPSVLSTVLTMPPALSLAAAAAAAPLVPKIKLEGPTAPQDAPPGSPLAKRRRKARHRSGGESGLDRDSGADSDGRSSSSPSDPLHQLPRIPATITPVGPLHYSLLRDDRREDRRDERSEMSGTVGSNSPSPDSVGGSIRGDAPVTSSPVPRPIDEEGDTLRGAKQEHSGDSAGPSTSRLPADDAPHTPSYLGWPLPPGPPIQQLRLYSAAMHQWYTLGQGIASLAMVHYGTVPHQWYSNGTQWYGRLTANGIWKKNFLAPYFPPRPHPGLGPPFPGLYGHPPSSPWGGRSPPGPGVLGGGPGVLCAHECSRCSRLYKTRKGLKHHVKNECGVEPKIPVFSLRLEV</sequence>
<dbReference type="GO" id="GO:0007526">
    <property type="term" value="P:larval somatic muscle development"/>
    <property type="evidence" value="ECO:0007669"/>
    <property type="project" value="UniProtKB-ARBA"/>
</dbReference>
<feature type="compositionally biased region" description="Basic and acidic residues" evidence="7">
    <location>
        <begin position="263"/>
        <end position="274"/>
    </location>
</feature>
<dbReference type="InterPro" id="IPR011333">
    <property type="entry name" value="SKP1/BTB/POZ_sf"/>
</dbReference>
<dbReference type="PANTHER" id="PTHR23110:SF111">
    <property type="entry name" value="LONGITUDINALS LACKING PROTEIN, ISOFORMS F_I_K_T"/>
    <property type="match status" value="1"/>
</dbReference>
<dbReference type="Gene3D" id="3.30.710.10">
    <property type="entry name" value="Potassium Channel Kv1.1, Chain A"/>
    <property type="match status" value="1"/>
</dbReference>
<feature type="compositionally biased region" description="Basic and acidic residues" evidence="7">
    <location>
        <begin position="162"/>
        <end position="179"/>
    </location>
</feature>
<evidence type="ECO:0000259" key="9">
    <source>
        <dbReference type="PROSITE" id="PS50157"/>
    </source>
</evidence>
<dbReference type="SUPFAM" id="SSF54695">
    <property type="entry name" value="POZ domain"/>
    <property type="match status" value="1"/>
</dbReference>
<comment type="function">
    <text evidence="5">Putative transcription factor required for axon growth and guidance in the central and peripheral nervous systems. Repels CNS axons away from the midline by promoting the expression of the midline repellent sli and its receptor robo.</text>
</comment>
<gene>
    <name evidence="10" type="ORF">O3P69_019155</name>
</gene>
<evidence type="ECO:0000256" key="5">
    <source>
        <dbReference type="ARBA" id="ARBA00037382"/>
    </source>
</evidence>
<keyword evidence="2" id="KW-0221">Differentiation</keyword>
<dbReference type="GO" id="GO:0035167">
    <property type="term" value="P:larval lymph gland hemopoiesis"/>
    <property type="evidence" value="ECO:0007669"/>
    <property type="project" value="UniProtKB-ARBA"/>
</dbReference>
<evidence type="ECO:0000256" key="2">
    <source>
        <dbReference type="ARBA" id="ARBA00022782"/>
    </source>
</evidence>
<evidence type="ECO:0000313" key="11">
    <source>
        <dbReference type="Proteomes" id="UP001487740"/>
    </source>
</evidence>
<dbReference type="GO" id="GO:0006357">
    <property type="term" value="P:regulation of transcription by RNA polymerase II"/>
    <property type="evidence" value="ECO:0007669"/>
    <property type="project" value="TreeGrafter"/>
</dbReference>
<dbReference type="GO" id="GO:0045476">
    <property type="term" value="P:nurse cell apoptotic process"/>
    <property type="evidence" value="ECO:0007669"/>
    <property type="project" value="UniProtKB-ARBA"/>
</dbReference>
<accession>A0AAW0SUT9</accession>
<dbReference type="InterPro" id="IPR000210">
    <property type="entry name" value="BTB/POZ_dom"/>
</dbReference>
<keyword evidence="6" id="KW-0479">Metal-binding</keyword>
<dbReference type="Proteomes" id="UP001487740">
    <property type="component" value="Unassembled WGS sequence"/>
</dbReference>
<keyword evidence="3" id="KW-0524">Neurogenesis</keyword>
<reference evidence="10 11" key="1">
    <citation type="submission" date="2023-03" db="EMBL/GenBank/DDBJ databases">
        <title>High-quality genome of Scylla paramamosain provides insights in environmental adaptation.</title>
        <authorList>
            <person name="Zhang L."/>
        </authorList>
    </citation>
    <scope>NUCLEOTIDE SEQUENCE [LARGE SCALE GENOMIC DNA]</scope>
    <source>
        <strain evidence="10">LZ_2023a</strain>
        <tissue evidence="10">Muscle</tissue>
    </source>
</reference>
<feature type="compositionally biased region" description="Basic and acidic residues" evidence="7">
    <location>
        <begin position="304"/>
        <end position="319"/>
    </location>
</feature>
<feature type="region of interest" description="Disordered" evidence="7">
    <location>
        <begin position="113"/>
        <end position="198"/>
    </location>
</feature>
<dbReference type="GO" id="GO:0045467">
    <property type="term" value="P:R7 cell development"/>
    <property type="evidence" value="ECO:0007669"/>
    <property type="project" value="UniProtKB-ARBA"/>
</dbReference>
<name>A0AAW0SUT9_SCYPA</name>
<dbReference type="GO" id="GO:0016199">
    <property type="term" value="P:axon midline choice point recognition"/>
    <property type="evidence" value="ECO:0007669"/>
    <property type="project" value="UniProtKB-ARBA"/>
</dbReference>
<keyword evidence="6" id="KW-0863">Zinc-finger</keyword>
<keyword evidence="11" id="KW-1185">Reference proteome</keyword>
<proteinExistence type="predicted"/>
<dbReference type="GO" id="GO:0008270">
    <property type="term" value="F:zinc ion binding"/>
    <property type="evidence" value="ECO:0007669"/>
    <property type="project" value="UniProtKB-KW"/>
</dbReference>
<protein>
    <submittedName>
        <fullName evidence="10">Uncharacterized protein</fullName>
    </submittedName>
</protein>
<feature type="region of interest" description="Disordered" evidence="7">
    <location>
        <begin position="233"/>
        <end position="395"/>
    </location>
</feature>
<dbReference type="GO" id="GO:0008406">
    <property type="term" value="P:gonad development"/>
    <property type="evidence" value="ECO:0007669"/>
    <property type="project" value="UniProtKB-ARBA"/>
</dbReference>
<dbReference type="CDD" id="cd18315">
    <property type="entry name" value="BTB_POZ_BAB-like"/>
    <property type="match status" value="1"/>
</dbReference>
<evidence type="ECO:0000256" key="1">
    <source>
        <dbReference type="ARBA" id="ARBA00022473"/>
    </source>
</evidence>
<feature type="compositionally biased region" description="Polar residues" evidence="7">
    <location>
        <begin position="320"/>
        <end position="331"/>
    </location>
</feature>
<evidence type="ECO:0000256" key="3">
    <source>
        <dbReference type="ARBA" id="ARBA00022902"/>
    </source>
</evidence>
<evidence type="ECO:0000256" key="4">
    <source>
        <dbReference type="ARBA" id="ARBA00023242"/>
    </source>
</evidence>
<dbReference type="SMART" id="SM00225">
    <property type="entry name" value="BTB"/>
    <property type="match status" value="1"/>
</dbReference>
<dbReference type="Pfam" id="PF00651">
    <property type="entry name" value="BTB"/>
    <property type="match status" value="1"/>
</dbReference>
<dbReference type="EMBL" id="JARAKH010000043">
    <property type="protein sequence ID" value="KAK8379123.1"/>
    <property type="molecule type" value="Genomic_DNA"/>
</dbReference>